<feature type="compositionally biased region" description="Polar residues" evidence="4">
    <location>
        <begin position="145"/>
        <end position="154"/>
    </location>
</feature>
<dbReference type="AlphaFoldDB" id="A0A7K0J5X2"/>
<dbReference type="InterPro" id="IPR011344">
    <property type="entry name" value="ssDNA-bd"/>
</dbReference>
<name>A0A7K0J5X2_9ACTN</name>
<protein>
    <recommendedName>
        <fullName evidence="2 3">Single-stranded DNA-binding protein</fullName>
        <shortName evidence="2">SSB</shortName>
    </recommendedName>
</protein>
<comment type="caution">
    <text evidence="2">Lacks conserved residue(s) required for the propagation of feature annotation.</text>
</comment>
<dbReference type="GO" id="GO:0003697">
    <property type="term" value="F:single-stranded DNA binding"/>
    <property type="evidence" value="ECO:0007669"/>
    <property type="project" value="UniProtKB-UniRule"/>
</dbReference>
<comment type="subunit">
    <text evidence="2">Homotetramer.</text>
</comment>
<comment type="caution">
    <text evidence="5">The sequence shown here is derived from an EMBL/GenBank/DDBJ whole genome shotgun (WGS) entry which is preliminary data.</text>
</comment>
<dbReference type="InterPro" id="IPR012340">
    <property type="entry name" value="NA-bd_OB-fold"/>
</dbReference>
<organism evidence="5 6">
    <name type="scientific">Cutibacterium porci</name>
    <dbReference type="NCBI Taxonomy" id="2605781"/>
    <lineage>
        <taxon>Bacteria</taxon>
        <taxon>Bacillati</taxon>
        <taxon>Actinomycetota</taxon>
        <taxon>Actinomycetes</taxon>
        <taxon>Propionibacteriales</taxon>
        <taxon>Propionibacteriaceae</taxon>
        <taxon>Cutibacterium</taxon>
    </lineage>
</organism>
<dbReference type="Proteomes" id="UP000466104">
    <property type="component" value="Unassembled WGS sequence"/>
</dbReference>
<evidence type="ECO:0000313" key="6">
    <source>
        <dbReference type="Proteomes" id="UP000466104"/>
    </source>
</evidence>
<dbReference type="CDD" id="cd04496">
    <property type="entry name" value="SSB_OBF"/>
    <property type="match status" value="1"/>
</dbReference>
<dbReference type="HAMAP" id="MF_00984">
    <property type="entry name" value="SSB"/>
    <property type="match status" value="1"/>
</dbReference>
<evidence type="ECO:0000256" key="1">
    <source>
        <dbReference type="ARBA" id="ARBA00023125"/>
    </source>
</evidence>
<dbReference type="Pfam" id="PF00436">
    <property type="entry name" value="SSB"/>
    <property type="match status" value="1"/>
</dbReference>
<keyword evidence="1 2" id="KW-0238">DNA-binding</keyword>
<dbReference type="RefSeq" id="WP_154562454.1">
    <property type="nucleotide sequence ID" value="NZ_VUMG01000002.1"/>
</dbReference>
<dbReference type="Gene3D" id="2.40.50.140">
    <property type="entry name" value="Nucleic acid-binding proteins"/>
    <property type="match status" value="1"/>
</dbReference>
<feature type="compositionally biased region" description="Polar residues" evidence="4">
    <location>
        <begin position="116"/>
        <end position="129"/>
    </location>
</feature>
<dbReference type="PROSITE" id="PS50935">
    <property type="entry name" value="SSB"/>
    <property type="match status" value="1"/>
</dbReference>
<evidence type="ECO:0000256" key="3">
    <source>
        <dbReference type="PIRNR" id="PIRNR002070"/>
    </source>
</evidence>
<dbReference type="SUPFAM" id="SSF50249">
    <property type="entry name" value="Nucleic acid-binding proteins"/>
    <property type="match status" value="1"/>
</dbReference>
<dbReference type="InterPro" id="IPR000424">
    <property type="entry name" value="Primosome_PriB/ssb"/>
</dbReference>
<dbReference type="PANTHER" id="PTHR10302">
    <property type="entry name" value="SINGLE-STRANDED DNA-BINDING PROTEIN"/>
    <property type="match status" value="1"/>
</dbReference>
<proteinExistence type="inferred from homology"/>
<evidence type="ECO:0000313" key="5">
    <source>
        <dbReference type="EMBL" id="MSS45317.1"/>
    </source>
</evidence>
<dbReference type="EMBL" id="VUMG01000002">
    <property type="protein sequence ID" value="MSS45317.1"/>
    <property type="molecule type" value="Genomic_DNA"/>
</dbReference>
<feature type="region of interest" description="Disordered" evidence="4">
    <location>
        <begin position="113"/>
        <end position="154"/>
    </location>
</feature>
<evidence type="ECO:0000256" key="2">
    <source>
        <dbReference type="HAMAP-Rule" id="MF_00984"/>
    </source>
</evidence>
<evidence type="ECO:0000256" key="4">
    <source>
        <dbReference type="SAM" id="MobiDB-lite"/>
    </source>
</evidence>
<dbReference type="GO" id="GO:0009295">
    <property type="term" value="C:nucleoid"/>
    <property type="evidence" value="ECO:0007669"/>
    <property type="project" value="TreeGrafter"/>
</dbReference>
<gene>
    <name evidence="5" type="primary">ssb</name>
    <name evidence="5" type="ORF">FYJ43_04495</name>
</gene>
<reference evidence="5 6" key="1">
    <citation type="submission" date="2019-08" db="EMBL/GenBank/DDBJ databases">
        <title>In-depth cultivation of the pig gut microbiome towards novel bacterial diversity and tailored functional studies.</title>
        <authorList>
            <person name="Wylensek D."/>
            <person name="Hitch T.C.A."/>
            <person name="Clavel T."/>
        </authorList>
    </citation>
    <scope>NUCLEOTIDE SEQUENCE [LARGE SCALE GENOMIC DNA]</scope>
    <source>
        <strain evidence="5 6">WCA-380-WT-3A</strain>
    </source>
</reference>
<accession>A0A7K0J5X2</accession>
<keyword evidence="6" id="KW-1185">Reference proteome</keyword>
<sequence>MANNTQITIVGNLTSDPDMRFTSNGTPVANFTVASTPSQYDKQRGEWVNGETMFLGCSVWGQAAENVAESLYKGTRVMVQGNLKARTWQDRGGNRRTSYEIDVNEIGPSLRFARVSQPQLNAPSGTKPQDSGRPKQPQRAVDPWGQQQSDEAPF</sequence>
<dbReference type="NCBIfam" id="TIGR00621">
    <property type="entry name" value="ssb"/>
    <property type="match status" value="1"/>
</dbReference>
<dbReference type="GO" id="GO:0006260">
    <property type="term" value="P:DNA replication"/>
    <property type="evidence" value="ECO:0007669"/>
    <property type="project" value="InterPro"/>
</dbReference>
<dbReference type="PANTHER" id="PTHR10302:SF27">
    <property type="entry name" value="SINGLE-STRANDED DNA-BINDING PROTEIN"/>
    <property type="match status" value="1"/>
</dbReference>
<dbReference type="PIRSF" id="PIRSF002070">
    <property type="entry name" value="SSB"/>
    <property type="match status" value="1"/>
</dbReference>